<evidence type="ECO:0000256" key="3">
    <source>
        <dbReference type="ARBA" id="ARBA00022475"/>
    </source>
</evidence>
<keyword evidence="4 8" id="KW-0812">Transmembrane</keyword>
<keyword evidence="6 8" id="KW-1133">Transmembrane helix</keyword>
<organism evidence="11 12">
    <name type="scientific">Streptomyces cavernicola</name>
    <dbReference type="NCBI Taxonomy" id="3043613"/>
    <lineage>
        <taxon>Bacteria</taxon>
        <taxon>Bacillati</taxon>
        <taxon>Actinomycetota</taxon>
        <taxon>Actinomycetes</taxon>
        <taxon>Kitasatosporales</taxon>
        <taxon>Streptomycetaceae</taxon>
        <taxon>Streptomyces</taxon>
    </lineage>
</organism>
<dbReference type="SUPFAM" id="SSF161098">
    <property type="entry name" value="MetI-like"/>
    <property type="match status" value="1"/>
</dbReference>
<dbReference type="RefSeq" id="WP_282541256.1">
    <property type="nucleotide sequence ID" value="NZ_JASCIQ010000004.1"/>
</dbReference>
<evidence type="ECO:0000256" key="2">
    <source>
        <dbReference type="ARBA" id="ARBA00022448"/>
    </source>
</evidence>
<dbReference type="InterPro" id="IPR035906">
    <property type="entry name" value="MetI-like_sf"/>
</dbReference>
<dbReference type="InterPro" id="IPR010065">
    <property type="entry name" value="AA_ABC_transptr_permease_3TM"/>
</dbReference>
<dbReference type="InterPro" id="IPR043429">
    <property type="entry name" value="ArtM/GltK/GlnP/TcyL/YhdX-like"/>
</dbReference>
<feature type="transmembrane region" description="Helical" evidence="8">
    <location>
        <begin position="92"/>
        <end position="119"/>
    </location>
</feature>
<feature type="transmembrane region" description="Helical" evidence="8">
    <location>
        <begin position="54"/>
        <end position="72"/>
    </location>
</feature>
<dbReference type="PANTHER" id="PTHR30614:SF0">
    <property type="entry name" value="L-CYSTINE TRANSPORT SYSTEM PERMEASE PROTEIN TCYL"/>
    <property type="match status" value="1"/>
</dbReference>
<evidence type="ECO:0000256" key="5">
    <source>
        <dbReference type="ARBA" id="ARBA00022970"/>
    </source>
</evidence>
<feature type="region of interest" description="Disordered" evidence="9">
    <location>
        <begin position="1"/>
        <end position="45"/>
    </location>
</feature>
<name>A0ABT6S5E1_9ACTN</name>
<dbReference type="NCBIfam" id="TIGR01726">
    <property type="entry name" value="HEQRo_perm_3TM"/>
    <property type="match status" value="1"/>
</dbReference>
<keyword evidence="12" id="KW-1185">Reference proteome</keyword>
<dbReference type="EMBL" id="JASCIQ010000004">
    <property type="protein sequence ID" value="MDI3403310.1"/>
    <property type="molecule type" value="Genomic_DNA"/>
</dbReference>
<evidence type="ECO:0000313" key="11">
    <source>
        <dbReference type="EMBL" id="MDI3403310.1"/>
    </source>
</evidence>
<feature type="domain" description="ABC transmembrane type-1" evidence="10">
    <location>
        <begin position="95"/>
        <end position="297"/>
    </location>
</feature>
<dbReference type="Proteomes" id="UP001223978">
    <property type="component" value="Unassembled WGS sequence"/>
</dbReference>
<comment type="similarity">
    <text evidence="8">Belongs to the binding-protein-dependent transport system permease family.</text>
</comment>
<evidence type="ECO:0000256" key="4">
    <source>
        <dbReference type="ARBA" id="ARBA00022692"/>
    </source>
</evidence>
<reference evidence="11 12" key="1">
    <citation type="submission" date="2023-05" db="EMBL/GenBank/DDBJ databases">
        <title>Draft genome sequence of Streptomyces sp. B-S-A6 isolated from a cave soil in Thailand.</title>
        <authorList>
            <person name="Chamroensaksri N."/>
            <person name="Muangham S."/>
        </authorList>
    </citation>
    <scope>NUCLEOTIDE SEQUENCE [LARGE SCALE GENOMIC DNA]</scope>
    <source>
        <strain evidence="11 12">B-S-A6</strain>
    </source>
</reference>
<evidence type="ECO:0000256" key="1">
    <source>
        <dbReference type="ARBA" id="ARBA00004651"/>
    </source>
</evidence>
<keyword evidence="3" id="KW-1003">Cell membrane</keyword>
<evidence type="ECO:0000259" key="10">
    <source>
        <dbReference type="PROSITE" id="PS50928"/>
    </source>
</evidence>
<dbReference type="CDD" id="cd06261">
    <property type="entry name" value="TM_PBP2"/>
    <property type="match status" value="1"/>
</dbReference>
<feature type="compositionally biased region" description="Basic and acidic residues" evidence="9">
    <location>
        <begin position="8"/>
        <end position="17"/>
    </location>
</feature>
<evidence type="ECO:0000256" key="8">
    <source>
        <dbReference type="RuleBase" id="RU363032"/>
    </source>
</evidence>
<dbReference type="PROSITE" id="PS50928">
    <property type="entry name" value="ABC_TM1"/>
    <property type="match status" value="1"/>
</dbReference>
<feature type="transmembrane region" description="Helical" evidence="8">
    <location>
        <begin position="276"/>
        <end position="300"/>
    </location>
</feature>
<evidence type="ECO:0000256" key="7">
    <source>
        <dbReference type="ARBA" id="ARBA00023136"/>
    </source>
</evidence>
<keyword evidence="5" id="KW-0029">Amino-acid transport</keyword>
<feature type="transmembrane region" description="Helical" evidence="8">
    <location>
        <begin position="131"/>
        <end position="151"/>
    </location>
</feature>
<dbReference type="PANTHER" id="PTHR30614">
    <property type="entry name" value="MEMBRANE COMPONENT OF AMINO ACID ABC TRANSPORTER"/>
    <property type="match status" value="1"/>
</dbReference>
<proteinExistence type="inferred from homology"/>
<dbReference type="Gene3D" id="1.10.3720.10">
    <property type="entry name" value="MetI-like"/>
    <property type="match status" value="1"/>
</dbReference>
<protein>
    <submittedName>
        <fullName evidence="11">Amino acid ABC transporter permease</fullName>
    </submittedName>
</protein>
<evidence type="ECO:0000313" key="12">
    <source>
        <dbReference type="Proteomes" id="UP001223978"/>
    </source>
</evidence>
<dbReference type="Pfam" id="PF00528">
    <property type="entry name" value="BPD_transp_1"/>
    <property type="match status" value="1"/>
</dbReference>
<keyword evidence="7 8" id="KW-0472">Membrane</keyword>
<evidence type="ECO:0000256" key="6">
    <source>
        <dbReference type="ARBA" id="ARBA00022989"/>
    </source>
</evidence>
<comment type="caution">
    <text evidence="11">The sequence shown here is derived from an EMBL/GenBank/DDBJ whole genome shotgun (WGS) entry which is preliminary data.</text>
</comment>
<evidence type="ECO:0000256" key="9">
    <source>
        <dbReference type="SAM" id="MobiDB-lite"/>
    </source>
</evidence>
<comment type="subcellular location">
    <subcellularLocation>
        <location evidence="1 8">Cell membrane</location>
        <topology evidence="1 8">Multi-pass membrane protein</topology>
    </subcellularLocation>
</comment>
<accession>A0ABT6S5E1</accession>
<sequence>MTGFTARPEGRPAHDAEPSGTPRGTGGTAGRPGPADSGPADELTVVPKRHPGRWVTAIALLIVAAATLHSVFTNPRFGWDVVNTYLRDVSIGRGLLVTLELTAVCMAIGIVLGVVLAVMRLSANPVVRSAAFLYVSFFRGTPVLVQLLFWYNLAALYPQLTFGLPGVSLDANRLITPMLAALLGLGLNEAAYMSEIVRAGVQSVDHGQGEAAGALGLTKMQTMRRVILPQAMRVIIPPTGNETIGMLKTTALVSVLAVPDLLYSAQILYARNFQTIPLLIVASIWYLTVTTVLTIGQFYVERRFSRGNRTVAPTPLQQFRQLLRTHTPSATGRTPE</sequence>
<dbReference type="InterPro" id="IPR000515">
    <property type="entry name" value="MetI-like"/>
</dbReference>
<keyword evidence="2 8" id="KW-0813">Transport</keyword>
<gene>
    <name evidence="11" type="ORF">QIS96_05660</name>
</gene>